<name>A0A508Z6Y6_LACRH</name>
<keyword evidence="10 11" id="KW-0472">Membrane</keyword>
<dbReference type="InterPro" id="IPR050351">
    <property type="entry name" value="BphY/WalK/GraS-like"/>
</dbReference>
<dbReference type="SMART" id="SM00387">
    <property type="entry name" value="HATPase_c"/>
    <property type="match status" value="1"/>
</dbReference>
<dbReference type="EMBL" id="SSHM01000001">
    <property type="protein sequence ID" value="THC80269.1"/>
    <property type="molecule type" value="Genomic_DNA"/>
</dbReference>
<evidence type="ECO:0000313" key="14">
    <source>
        <dbReference type="EMBL" id="THC80269.1"/>
    </source>
</evidence>
<proteinExistence type="predicted"/>
<feature type="transmembrane region" description="Helical" evidence="11">
    <location>
        <begin position="36"/>
        <end position="57"/>
    </location>
</feature>
<dbReference type="EMBL" id="JACCKI010000002">
    <property type="protein sequence ID" value="NZA04421.1"/>
    <property type="molecule type" value="Genomic_DNA"/>
</dbReference>
<evidence type="ECO:0000256" key="9">
    <source>
        <dbReference type="ARBA" id="ARBA00023012"/>
    </source>
</evidence>
<evidence type="ECO:0000256" key="11">
    <source>
        <dbReference type="SAM" id="Phobius"/>
    </source>
</evidence>
<dbReference type="SUPFAM" id="SSF55874">
    <property type="entry name" value="ATPase domain of HSP90 chaperone/DNA topoisomerase II/histidine kinase"/>
    <property type="match status" value="1"/>
</dbReference>
<dbReference type="GO" id="GO:0000155">
    <property type="term" value="F:phosphorelay sensor kinase activity"/>
    <property type="evidence" value="ECO:0007669"/>
    <property type="project" value="TreeGrafter"/>
</dbReference>
<dbReference type="Pfam" id="PF02518">
    <property type="entry name" value="HATPase_c"/>
    <property type="match status" value="1"/>
</dbReference>
<dbReference type="InterPro" id="IPR036890">
    <property type="entry name" value="HATPase_C_sf"/>
</dbReference>
<evidence type="ECO:0000256" key="1">
    <source>
        <dbReference type="ARBA" id="ARBA00000085"/>
    </source>
</evidence>
<evidence type="ECO:0000256" key="5">
    <source>
        <dbReference type="ARBA" id="ARBA00022679"/>
    </source>
</evidence>
<dbReference type="AlphaFoldDB" id="A0A508Z6Y6"/>
<dbReference type="PRINTS" id="PR00344">
    <property type="entry name" value="BCTRLSENSOR"/>
</dbReference>
<protein>
    <recommendedName>
        <fullName evidence="3">histidine kinase</fullName>
        <ecNumber evidence="3">2.7.13.3</ecNumber>
    </recommendedName>
</protein>
<dbReference type="InterPro" id="IPR003594">
    <property type="entry name" value="HATPase_dom"/>
</dbReference>
<dbReference type="PANTHER" id="PTHR45453:SF2">
    <property type="entry name" value="HISTIDINE KINASE"/>
    <property type="match status" value="1"/>
</dbReference>
<comment type="caution">
    <text evidence="13">The sequence shown here is derived from an EMBL/GenBank/DDBJ whole genome shotgun (WGS) entry which is preliminary data.</text>
</comment>
<keyword evidence="6 11" id="KW-0812">Transmembrane</keyword>
<dbReference type="RefSeq" id="WP_005689341.1">
    <property type="nucleotide sequence ID" value="NZ_CABFNI010000033.1"/>
</dbReference>
<dbReference type="PROSITE" id="PS50109">
    <property type="entry name" value="HIS_KIN"/>
    <property type="match status" value="1"/>
</dbReference>
<reference evidence="14 15" key="1">
    <citation type="submission" date="2019-04" db="EMBL/GenBank/DDBJ databases">
        <title>Genome Announcement to Ensure Probiotic Safety of Lactobacillus rhamnosus UBLR-58.</title>
        <authorList>
            <person name="Sulthana A."/>
            <person name="Lakshmi S.G."/>
            <person name="Madempudi R.S."/>
        </authorList>
    </citation>
    <scope>NUCLEOTIDE SEQUENCE [LARGE SCALE GENOMIC DNA]</scope>
    <source>
        <strain evidence="14 15">UBLR-58</strain>
    </source>
</reference>
<comment type="catalytic activity">
    <reaction evidence="1">
        <text>ATP + protein L-histidine = ADP + protein N-phospho-L-histidine.</text>
        <dbReference type="EC" id="2.7.13.3"/>
    </reaction>
</comment>
<feature type="domain" description="Histidine kinase" evidence="12">
    <location>
        <begin position="117"/>
        <end position="315"/>
    </location>
</feature>
<evidence type="ECO:0000313" key="13">
    <source>
        <dbReference type="EMBL" id="NZA04421.1"/>
    </source>
</evidence>
<evidence type="ECO:0000256" key="8">
    <source>
        <dbReference type="ARBA" id="ARBA00022989"/>
    </source>
</evidence>
<evidence type="ECO:0000313" key="15">
    <source>
        <dbReference type="Proteomes" id="UP000307517"/>
    </source>
</evidence>
<accession>A0A508Z6Y6</accession>
<gene>
    <name evidence="14" type="ORF">E6L36_07580</name>
    <name evidence="13" type="ORF">H0N82_04675</name>
</gene>
<dbReference type="Proteomes" id="UP000307517">
    <property type="component" value="Unassembled WGS sequence"/>
</dbReference>
<evidence type="ECO:0000259" key="12">
    <source>
        <dbReference type="PROSITE" id="PS50109"/>
    </source>
</evidence>
<dbReference type="InterPro" id="IPR005467">
    <property type="entry name" value="His_kinase_dom"/>
</dbReference>
<dbReference type="Proteomes" id="UP000552935">
    <property type="component" value="Unassembled WGS sequence"/>
</dbReference>
<keyword evidence="8 11" id="KW-1133">Transmembrane helix</keyword>
<dbReference type="GO" id="GO:0004721">
    <property type="term" value="F:phosphoprotein phosphatase activity"/>
    <property type="evidence" value="ECO:0007669"/>
    <property type="project" value="TreeGrafter"/>
</dbReference>
<evidence type="ECO:0000256" key="2">
    <source>
        <dbReference type="ARBA" id="ARBA00004651"/>
    </source>
</evidence>
<dbReference type="InterPro" id="IPR004358">
    <property type="entry name" value="Sig_transdc_His_kin-like_C"/>
</dbReference>
<evidence type="ECO:0000256" key="4">
    <source>
        <dbReference type="ARBA" id="ARBA00022475"/>
    </source>
</evidence>
<feature type="transmembrane region" description="Helical" evidence="11">
    <location>
        <begin position="12"/>
        <end position="30"/>
    </location>
</feature>
<sequence>MIKAFLRARWMVWLSLLILLVASLLANWLINASLEVALNSWFFALIPLLVIGGCDFWRFRREWSQLQGDVTLLAADQISDPLGQVYFQKIQMLQQTLRQNHDTYRDQEQETVDTLQLWTHQIKTPLTALDLLLQVEPVNASDARLEVGKINRYLTVMLNYLKLTTLNTDLVLTELPLKPLVNETVRDLAKLFIAKDLTVTVETLPTVVSDSQWLRFIFEQLLTNAIKYTPHGSIRIYAKGDAVLVADTGIGILPEDLPRIFEQGYSGYNGRANQKASGLGLFLSRQIAQKLGLTLTVTSKVGVGSTFAIHFPQTRWLAE</sequence>
<evidence type="ECO:0000256" key="7">
    <source>
        <dbReference type="ARBA" id="ARBA00022777"/>
    </source>
</evidence>
<keyword evidence="4" id="KW-1003">Cell membrane</keyword>
<comment type="subcellular location">
    <subcellularLocation>
        <location evidence="2">Cell membrane</location>
        <topology evidence="2">Multi-pass membrane protein</topology>
    </subcellularLocation>
</comment>
<dbReference type="GO" id="GO:0016036">
    <property type="term" value="P:cellular response to phosphate starvation"/>
    <property type="evidence" value="ECO:0007669"/>
    <property type="project" value="TreeGrafter"/>
</dbReference>
<organism evidence="13 16">
    <name type="scientific">Lacticaseibacillus rhamnosus</name>
    <name type="common">Lactobacillus rhamnosus</name>
    <dbReference type="NCBI Taxonomy" id="47715"/>
    <lineage>
        <taxon>Bacteria</taxon>
        <taxon>Bacillati</taxon>
        <taxon>Bacillota</taxon>
        <taxon>Bacilli</taxon>
        <taxon>Lactobacillales</taxon>
        <taxon>Lactobacillaceae</taxon>
        <taxon>Lacticaseibacillus</taxon>
    </lineage>
</organism>
<evidence type="ECO:0000256" key="10">
    <source>
        <dbReference type="ARBA" id="ARBA00023136"/>
    </source>
</evidence>
<keyword evidence="5" id="KW-0808">Transferase</keyword>
<reference evidence="13 16" key="2">
    <citation type="submission" date="2020-07" db="EMBL/GenBank/DDBJ databases">
        <title>Organ Donor 1.</title>
        <authorList>
            <person name="Marsh A.J."/>
            <person name="Azcarate-Peril M.A."/>
        </authorList>
    </citation>
    <scope>NUCLEOTIDE SEQUENCE [LARGE SCALE GENOMIC DNA]</scope>
    <source>
        <strain evidence="13 16">AMC0712</strain>
    </source>
</reference>
<evidence type="ECO:0000313" key="16">
    <source>
        <dbReference type="Proteomes" id="UP000552935"/>
    </source>
</evidence>
<keyword evidence="7 13" id="KW-0418">Kinase</keyword>
<dbReference type="Gene3D" id="3.30.565.10">
    <property type="entry name" value="Histidine kinase-like ATPase, C-terminal domain"/>
    <property type="match status" value="1"/>
</dbReference>
<dbReference type="EC" id="2.7.13.3" evidence="3"/>
<evidence type="ECO:0000256" key="6">
    <source>
        <dbReference type="ARBA" id="ARBA00022692"/>
    </source>
</evidence>
<evidence type="ECO:0000256" key="3">
    <source>
        <dbReference type="ARBA" id="ARBA00012438"/>
    </source>
</evidence>
<keyword evidence="9" id="KW-0902">Two-component regulatory system</keyword>
<dbReference type="GO" id="GO:0005886">
    <property type="term" value="C:plasma membrane"/>
    <property type="evidence" value="ECO:0007669"/>
    <property type="project" value="UniProtKB-SubCell"/>
</dbReference>
<dbReference type="PANTHER" id="PTHR45453">
    <property type="entry name" value="PHOSPHATE REGULON SENSOR PROTEIN PHOR"/>
    <property type="match status" value="1"/>
</dbReference>